<comment type="caution">
    <text evidence="2">The sequence shown here is derived from an EMBL/GenBank/DDBJ whole genome shotgun (WGS) entry which is preliminary data.</text>
</comment>
<evidence type="ECO:0000259" key="1">
    <source>
        <dbReference type="Pfam" id="PF13391"/>
    </source>
</evidence>
<protein>
    <recommendedName>
        <fullName evidence="1">HNH nuclease domain-containing protein</fullName>
    </recommendedName>
</protein>
<dbReference type="InterPro" id="IPR003615">
    <property type="entry name" value="HNH_nuc"/>
</dbReference>
<evidence type="ECO:0000313" key="3">
    <source>
        <dbReference type="Proteomes" id="UP000724874"/>
    </source>
</evidence>
<evidence type="ECO:0000313" key="2">
    <source>
        <dbReference type="EMBL" id="KAF8867688.1"/>
    </source>
</evidence>
<dbReference type="OrthoDB" id="3163863at2759"/>
<reference evidence="2" key="1">
    <citation type="submission" date="2020-11" db="EMBL/GenBank/DDBJ databases">
        <authorList>
            <consortium name="DOE Joint Genome Institute"/>
            <person name="Ahrendt S."/>
            <person name="Riley R."/>
            <person name="Andreopoulos W."/>
            <person name="LaButti K."/>
            <person name="Pangilinan J."/>
            <person name="Ruiz-duenas F.J."/>
            <person name="Barrasa J.M."/>
            <person name="Sanchez-Garcia M."/>
            <person name="Camarero S."/>
            <person name="Miyauchi S."/>
            <person name="Serrano A."/>
            <person name="Linde D."/>
            <person name="Babiker R."/>
            <person name="Drula E."/>
            <person name="Ayuso-Fernandez I."/>
            <person name="Pacheco R."/>
            <person name="Padilla G."/>
            <person name="Ferreira P."/>
            <person name="Barriuso J."/>
            <person name="Kellner H."/>
            <person name="Castanera R."/>
            <person name="Alfaro M."/>
            <person name="Ramirez L."/>
            <person name="Pisabarro A.G."/>
            <person name="Kuo A."/>
            <person name="Tritt A."/>
            <person name="Lipzen A."/>
            <person name="He G."/>
            <person name="Yan M."/>
            <person name="Ng V."/>
            <person name="Cullen D."/>
            <person name="Martin F."/>
            <person name="Rosso M.-N."/>
            <person name="Henrissat B."/>
            <person name="Hibbett D."/>
            <person name="Martinez A.T."/>
            <person name="Grigoriev I.V."/>
        </authorList>
    </citation>
    <scope>NUCLEOTIDE SEQUENCE</scope>
    <source>
        <strain evidence="2">AH 44721</strain>
    </source>
</reference>
<accession>A0A9P5TE95</accession>
<feature type="domain" description="HNH nuclease" evidence="1">
    <location>
        <begin position="146"/>
        <end position="242"/>
    </location>
</feature>
<proteinExistence type="predicted"/>
<name>A0A9P5TE95_GYMJU</name>
<gene>
    <name evidence="2" type="ORF">CPB84DRAFT_1970401</name>
</gene>
<dbReference type="AlphaFoldDB" id="A0A9P5TE95"/>
<sequence length="364" mass="41084">MFFGSFGQFYEERLKPGINALRKSQTPLEELVGAAEKIIHKKFTPDSRSTYNYKKDSREISVGLDKIMLAMLACTEECGGESGKRYVACAISACSEEEDVVGALEALGTTWLTHFLFIFKTSKGHGHRPSKNSFSDNVIIRDGYTCVLTGFQDSSHPKPAKGTPRLGLVGAHILPMAISEFDKDHDSKSFQSAMTTFDILINFARIPVQTIEELRDKLNDPSNGMTLQYDGRTAFDRFYWCLKRTEKEHVYDLKIFEDEGILRQPENNRISFHDHSNDFLSDSTCKRNLPVNLPDHHHIAIHAAIAEVLNMSGAGRFFDELLAEYKGNKGKMPSVRSWLELEALMEEVLLRESIMKAFQLVATS</sequence>
<dbReference type="Proteomes" id="UP000724874">
    <property type="component" value="Unassembled WGS sequence"/>
</dbReference>
<keyword evidence="3" id="KW-1185">Reference proteome</keyword>
<dbReference type="EMBL" id="JADNYJ010000983">
    <property type="protein sequence ID" value="KAF8867688.1"/>
    <property type="molecule type" value="Genomic_DNA"/>
</dbReference>
<dbReference type="Pfam" id="PF13391">
    <property type="entry name" value="HNH_2"/>
    <property type="match status" value="1"/>
</dbReference>
<organism evidence="2 3">
    <name type="scientific">Gymnopilus junonius</name>
    <name type="common">Spectacular rustgill mushroom</name>
    <name type="synonym">Gymnopilus spectabilis subsp. junonius</name>
    <dbReference type="NCBI Taxonomy" id="109634"/>
    <lineage>
        <taxon>Eukaryota</taxon>
        <taxon>Fungi</taxon>
        <taxon>Dikarya</taxon>
        <taxon>Basidiomycota</taxon>
        <taxon>Agaricomycotina</taxon>
        <taxon>Agaricomycetes</taxon>
        <taxon>Agaricomycetidae</taxon>
        <taxon>Agaricales</taxon>
        <taxon>Agaricineae</taxon>
        <taxon>Hymenogastraceae</taxon>
        <taxon>Gymnopilus</taxon>
    </lineage>
</organism>